<dbReference type="InterPro" id="IPR051541">
    <property type="entry name" value="PTS_SugarTrans_NitroReg"/>
</dbReference>
<keyword evidence="2" id="KW-0597">Phosphoprotein</keyword>
<keyword evidence="8" id="KW-1185">Reference proteome</keyword>
<dbReference type="Pfam" id="PF00359">
    <property type="entry name" value="PTS_EIIA_2"/>
    <property type="match status" value="1"/>
</dbReference>
<reference evidence="7 8" key="1">
    <citation type="submission" date="2012-01" db="EMBL/GenBank/DDBJ databases">
        <title>The Genome Sequence of Helcococcus kunzii ATCC 51366.</title>
        <authorList>
            <consortium name="The Broad Institute Genome Sequencing Platform"/>
            <person name="Earl A."/>
            <person name="Ward D."/>
            <person name="Feldgarden M."/>
            <person name="Gevers D."/>
            <person name="Huys G."/>
            <person name="Young S.K."/>
            <person name="Zeng Q."/>
            <person name="Gargeya S."/>
            <person name="Fitzgerald M."/>
            <person name="Haas B."/>
            <person name="Abouelleil A."/>
            <person name="Alvarado L."/>
            <person name="Arachchi H.M."/>
            <person name="Berlin A."/>
            <person name="Chapman S.B."/>
            <person name="Gearin G."/>
            <person name="Goldberg J."/>
            <person name="Griggs A."/>
            <person name="Gujja S."/>
            <person name="Hansen M."/>
            <person name="Heiman D."/>
            <person name="Howarth C."/>
            <person name="Larimer J."/>
            <person name="Lui A."/>
            <person name="MacDonald P.J.P."/>
            <person name="McCowen C."/>
            <person name="Montmayeur A."/>
            <person name="Murphy C."/>
            <person name="Neiman D."/>
            <person name="Pearson M."/>
            <person name="Priest M."/>
            <person name="Roberts A."/>
            <person name="Saif S."/>
            <person name="Shea T."/>
            <person name="Sisk P."/>
            <person name="Stolte C."/>
            <person name="Sykes S."/>
            <person name="Wortman J."/>
            <person name="Nusbaum C."/>
            <person name="Birren B."/>
        </authorList>
    </citation>
    <scope>NUCLEOTIDE SEQUENCE [LARGE SCALE GENOMIC DNA]</scope>
    <source>
        <strain evidence="7 8">ATCC 51366</strain>
    </source>
</reference>
<dbReference type="GeneID" id="96999438"/>
<dbReference type="InterPro" id="IPR016152">
    <property type="entry name" value="PTrfase/Anion_transptr"/>
</dbReference>
<evidence type="ECO:0000256" key="5">
    <source>
        <dbReference type="ARBA" id="ARBA00022683"/>
    </source>
</evidence>
<evidence type="ECO:0000256" key="3">
    <source>
        <dbReference type="ARBA" id="ARBA00022597"/>
    </source>
</evidence>
<protein>
    <submittedName>
        <fullName evidence="7">PTS system, fructose subfamily, IIA component</fullName>
    </submittedName>
</protein>
<dbReference type="PROSITE" id="PS00372">
    <property type="entry name" value="PTS_EIIA_TYPE_2_HIS"/>
    <property type="match status" value="1"/>
</dbReference>
<sequence length="147" mass="16815">MKYIEKDNIIFNLKIEDKENAIKYLANVFNKNGYLNDLSKYIEEVNKREETMSTSIGKGIAIPHGKTNAVNKPGIVVAKLSKPFIWDEVENEEISIIIMFAADEGEGNTHLKMLADVSMKLMDDDFVEKLKTSKNKEELYKLLRGEQ</sequence>
<dbReference type="eggNOG" id="COG1762">
    <property type="taxonomic scope" value="Bacteria"/>
</dbReference>
<dbReference type="InterPro" id="IPR002178">
    <property type="entry name" value="PTS_EIIA_type-2_dom"/>
</dbReference>
<keyword evidence="4" id="KW-0808">Transferase</keyword>
<dbReference type="STRING" id="883114.HMPREF9709_01488"/>
<dbReference type="GO" id="GO:0009401">
    <property type="term" value="P:phosphoenolpyruvate-dependent sugar phosphotransferase system"/>
    <property type="evidence" value="ECO:0007669"/>
    <property type="project" value="UniProtKB-KW"/>
</dbReference>
<evidence type="ECO:0000313" key="8">
    <source>
        <dbReference type="Proteomes" id="UP000004191"/>
    </source>
</evidence>
<dbReference type="PANTHER" id="PTHR47738">
    <property type="entry name" value="PTS SYSTEM FRUCTOSE-LIKE EIIA COMPONENT-RELATED"/>
    <property type="match status" value="1"/>
</dbReference>
<dbReference type="Gene3D" id="3.40.930.10">
    <property type="entry name" value="Mannitol-specific EII, Chain A"/>
    <property type="match status" value="1"/>
</dbReference>
<organism evidence="7 8">
    <name type="scientific">Helcococcus kunzii ATCC 51366</name>
    <dbReference type="NCBI Taxonomy" id="883114"/>
    <lineage>
        <taxon>Bacteria</taxon>
        <taxon>Bacillati</taxon>
        <taxon>Bacillota</taxon>
        <taxon>Tissierellia</taxon>
        <taxon>Tissierellales</taxon>
        <taxon>Peptoniphilaceae</taxon>
        <taxon>Helcococcus</taxon>
    </lineage>
</organism>
<name>H3NQ77_9FIRM</name>
<evidence type="ECO:0000313" key="7">
    <source>
        <dbReference type="EMBL" id="EHR32557.1"/>
    </source>
</evidence>
<dbReference type="SUPFAM" id="SSF55804">
    <property type="entry name" value="Phoshotransferase/anion transport protein"/>
    <property type="match status" value="1"/>
</dbReference>
<evidence type="ECO:0000259" key="6">
    <source>
        <dbReference type="PROSITE" id="PS51094"/>
    </source>
</evidence>
<gene>
    <name evidence="7" type="ORF">HMPREF9709_01488</name>
</gene>
<dbReference type="OrthoDB" id="95460at2"/>
<dbReference type="EMBL" id="AGEI01000028">
    <property type="protein sequence ID" value="EHR32557.1"/>
    <property type="molecule type" value="Genomic_DNA"/>
</dbReference>
<dbReference type="HOGENOM" id="CLU_072531_5_1_9"/>
<dbReference type="PANTHER" id="PTHR47738:SF2">
    <property type="entry name" value="PTS SYSTEM FRUCTOSE-LIKE EIIA COMPONENT"/>
    <property type="match status" value="1"/>
</dbReference>
<dbReference type="Proteomes" id="UP000004191">
    <property type="component" value="Unassembled WGS sequence"/>
</dbReference>
<keyword evidence="1" id="KW-0813">Transport</keyword>
<evidence type="ECO:0000256" key="4">
    <source>
        <dbReference type="ARBA" id="ARBA00022679"/>
    </source>
</evidence>
<dbReference type="CDD" id="cd00211">
    <property type="entry name" value="PTS_IIA_fru"/>
    <property type="match status" value="1"/>
</dbReference>
<evidence type="ECO:0000256" key="1">
    <source>
        <dbReference type="ARBA" id="ARBA00022448"/>
    </source>
</evidence>
<dbReference type="PROSITE" id="PS51094">
    <property type="entry name" value="PTS_EIIA_TYPE_2"/>
    <property type="match status" value="1"/>
</dbReference>
<dbReference type="InterPro" id="IPR004715">
    <property type="entry name" value="PTS_IIA_fruc"/>
</dbReference>
<proteinExistence type="predicted"/>
<dbReference type="NCBIfam" id="TIGR00848">
    <property type="entry name" value="fruA"/>
    <property type="match status" value="1"/>
</dbReference>
<keyword evidence="3" id="KW-0762">Sugar transport</keyword>
<dbReference type="GO" id="GO:0016020">
    <property type="term" value="C:membrane"/>
    <property type="evidence" value="ECO:0007669"/>
    <property type="project" value="InterPro"/>
</dbReference>
<keyword evidence="5" id="KW-0598">Phosphotransferase system</keyword>
<feature type="domain" description="PTS EIIA type-2" evidence="6">
    <location>
        <begin position="2"/>
        <end position="146"/>
    </location>
</feature>
<evidence type="ECO:0000256" key="2">
    <source>
        <dbReference type="ARBA" id="ARBA00022553"/>
    </source>
</evidence>
<dbReference type="AlphaFoldDB" id="H3NQ77"/>
<dbReference type="RefSeq" id="WP_005399003.1">
    <property type="nucleotide sequence ID" value="NZ_JH601088.1"/>
</dbReference>
<comment type="caution">
    <text evidence="7">The sequence shown here is derived from an EMBL/GenBank/DDBJ whole genome shotgun (WGS) entry which is preliminary data.</text>
</comment>
<accession>H3NQ77</accession>
<dbReference type="GO" id="GO:0008982">
    <property type="term" value="F:protein-N(PI)-phosphohistidine-sugar phosphotransferase activity"/>
    <property type="evidence" value="ECO:0007669"/>
    <property type="project" value="InterPro"/>
</dbReference>